<dbReference type="Pfam" id="PF00611">
    <property type="entry name" value="FCH"/>
    <property type="match status" value="1"/>
</dbReference>
<name>A0A0J9XAF2_GEOCN</name>
<dbReference type="PROSITE" id="PS50238">
    <property type="entry name" value="RHOGAP"/>
    <property type="match status" value="1"/>
</dbReference>
<dbReference type="InterPro" id="IPR031160">
    <property type="entry name" value="F_BAR_dom"/>
</dbReference>
<dbReference type="GO" id="GO:0007165">
    <property type="term" value="P:signal transduction"/>
    <property type="evidence" value="ECO:0007669"/>
    <property type="project" value="InterPro"/>
</dbReference>
<keyword evidence="2" id="KW-0862">Zinc</keyword>
<dbReference type="GO" id="GO:0005933">
    <property type="term" value="C:cellular bud"/>
    <property type="evidence" value="ECO:0007669"/>
    <property type="project" value="UniProtKB-ARBA"/>
</dbReference>
<dbReference type="SUPFAM" id="SSF48350">
    <property type="entry name" value="GTPase activation domain, GAP"/>
    <property type="match status" value="1"/>
</dbReference>
<dbReference type="Gene3D" id="1.10.555.10">
    <property type="entry name" value="Rho GTPase activation protein"/>
    <property type="match status" value="1"/>
</dbReference>
<dbReference type="InterPro" id="IPR008936">
    <property type="entry name" value="Rho_GTPase_activation_prot"/>
</dbReference>
<evidence type="ECO:0000256" key="4">
    <source>
        <dbReference type="PROSITE-ProRule" id="PRU01077"/>
    </source>
</evidence>
<accession>A0A0J9XAF2</accession>
<gene>
    <name evidence="9" type="ORF">BN980_GECA07s00076g</name>
</gene>
<keyword evidence="1" id="KW-0343">GTPase activation</keyword>
<evidence type="ECO:0000256" key="5">
    <source>
        <dbReference type="SAM" id="Coils"/>
    </source>
</evidence>
<keyword evidence="2" id="KW-0479">Metal-binding</keyword>
<dbReference type="InterPro" id="IPR054713">
    <property type="entry name" value="GMIP/FCHO2-like_FCH"/>
</dbReference>
<dbReference type="Pfam" id="PF22699">
    <property type="entry name" value="GMIP-like_FCH"/>
    <property type="match status" value="1"/>
</dbReference>
<dbReference type="InterPro" id="IPR027267">
    <property type="entry name" value="AH/BAR_dom_sf"/>
</dbReference>
<evidence type="ECO:0000259" key="8">
    <source>
        <dbReference type="PROSITE" id="PS51741"/>
    </source>
</evidence>
<evidence type="ECO:0000256" key="3">
    <source>
        <dbReference type="ARBA" id="ARBA00023054"/>
    </source>
</evidence>
<feature type="compositionally biased region" description="Polar residues" evidence="6">
    <location>
        <begin position="12"/>
        <end position="23"/>
    </location>
</feature>
<dbReference type="EMBL" id="CCBN010000007">
    <property type="protein sequence ID" value="CDO54155.1"/>
    <property type="molecule type" value="Genomic_DNA"/>
</dbReference>
<dbReference type="InterPro" id="IPR001060">
    <property type="entry name" value="FCH_dom"/>
</dbReference>
<dbReference type="GO" id="GO:0005096">
    <property type="term" value="F:GTPase activator activity"/>
    <property type="evidence" value="ECO:0007669"/>
    <property type="project" value="UniProtKB-KW"/>
</dbReference>
<protein>
    <submittedName>
        <fullName evidence="9">Similar to Saccharomyces cerevisiae YBR260C RGD1 GTPase-activating protein (RhoGAP) for Rho3p and Rho4p,possibly involved in control of actin cytoskeleton organization</fullName>
    </submittedName>
</protein>
<organism evidence="9 10">
    <name type="scientific">Geotrichum candidum</name>
    <name type="common">Oospora lactis</name>
    <name type="synonym">Dipodascus geotrichum</name>
    <dbReference type="NCBI Taxonomy" id="1173061"/>
    <lineage>
        <taxon>Eukaryota</taxon>
        <taxon>Fungi</taxon>
        <taxon>Dikarya</taxon>
        <taxon>Ascomycota</taxon>
        <taxon>Saccharomycotina</taxon>
        <taxon>Dipodascomycetes</taxon>
        <taxon>Dipodascales</taxon>
        <taxon>Dipodascaceae</taxon>
        <taxon>Geotrichum</taxon>
    </lineage>
</organism>
<dbReference type="Proteomes" id="UP000242525">
    <property type="component" value="Unassembled WGS sequence"/>
</dbReference>
<dbReference type="PANTHER" id="PTHR23176:SF128">
    <property type="entry name" value="RHO GTPASE-ACTIVATING PROTEIN RGD1"/>
    <property type="match status" value="1"/>
</dbReference>
<dbReference type="SUPFAM" id="SSF103657">
    <property type="entry name" value="BAR/IMD domain-like"/>
    <property type="match status" value="1"/>
</dbReference>
<dbReference type="SMART" id="SM00324">
    <property type="entry name" value="RhoGAP"/>
    <property type="match status" value="1"/>
</dbReference>
<reference evidence="9" key="1">
    <citation type="submission" date="2014-03" db="EMBL/GenBank/DDBJ databases">
        <authorList>
            <person name="Casaregola S."/>
        </authorList>
    </citation>
    <scope>NUCLEOTIDE SEQUENCE [LARGE SCALE GENOMIC DNA]</scope>
    <source>
        <strain evidence="9">CLIB 918</strain>
    </source>
</reference>
<evidence type="ECO:0000256" key="6">
    <source>
        <dbReference type="SAM" id="MobiDB-lite"/>
    </source>
</evidence>
<dbReference type="InterPro" id="IPR050729">
    <property type="entry name" value="Rho-GAP"/>
</dbReference>
<feature type="compositionally biased region" description="Low complexity" evidence="6">
    <location>
        <begin position="24"/>
        <end position="45"/>
    </location>
</feature>
<dbReference type="OrthoDB" id="437889at2759"/>
<keyword evidence="10" id="KW-1185">Reference proteome</keyword>
<comment type="caution">
    <text evidence="9">The sequence shown here is derived from an EMBL/GenBank/DDBJ whole genome shotgun (WGS) entry which is preliminary data.</text>
</comment>
<feature type="domain" description="F-BAR" evidence="8">
    <location>
        <begin position="58"/>
        <end position="327"/>
    </location>
</feature>
<keyword evidence="3 4" id="KW-0175">Coiled coil</keyword>
<dbReference type="PROSITE" id="PS51741">
    <property type="entry name" value="F_BAR"/>
    <property type="match status" value="1"/>
</dbReference>
<feature type="domain" description="Rho-GAP" evidence="7">
    <location>
        <begin position="500"/>
        <end position="694"/>
    </location>
</feature>
<dbReference type="STRING" id="1173061.A0A0J9XAF2"/>
<evidence type="ECO:0000259" key="7">
    <source>
        <dbReference type="PROSITE" id="PS50238"/>
    </source>
</evidence>
<sequence>MADNATPDISPVASTTSTATHGLSSYQSPSPVTTTTTNPTPSNAQSIVANSSHLLEDPKMRDILISDVGVESLVARLKQSVISAKELAGYTKKRAAIEADRVADANKLGRHTKDAMRRDGGRQGTLVRQFDELIDANERIMDAVSVFVTALHAMHDELSELAKKNEKSRKALKESSMRDEKNLIEAEQNAEKARSKYVSLCEEMERLKDPNKGAKFGFNKKNTPQHEQELQTKINSAESEYRQRVYTAEKQRKDLVNQIRPQNVRKLMNHIMECDSGISLQLQKYSTLNEILALNSGFIVSPLKPVGSTTAPLSMKEMAAKIDDELDFYNDVLKIPTVRKQLNRPEVRFIQHPLMSSVNSYGNSSSGAGAGGLHKTSTNTNSYAANSFNSPPLNTTNTFSSPSTIATTASTAAPVRAEPNNRNSMIIPSMSSSIAPSIAPVPAATPIAMPMAMPSASPVASPAPNFSEPANQSQLSLPAYHEAPDPAPAPTSQVVPSFGTDLAMLMELENPDDPTMIPRVVSQCVTAIDKFGADSLGIYRTEGDPVQVQTLKQLFDTDPANVDLSQPAKYGIGDIHAVSSTLKLYFRELPDPLLTAEFREQLFNAARIDIDWKRRDAVHTVINNLVDANYIVLRYLTFHLFRVAHHEATNRMGIVHLGTVWGPILVGANPDDTTEAALAARVVETILYHAEHIFEAD</sequence>
<dbReference type="AlphaFoldDB" id="A0A0J9XAF2"/>
<dbReference type="GO" id="GO:0008270">
    <property type="term" value="F:zinc ion binding"/>
    <property type="evidence" value="ECO:0007669"/>
    <property type="project" value="UniProtKB-KW"/>
</dbReference>
<proteinExistence type="predicted"/>
<dbReference type="PANTHER" id="PTHR23176">
    <property type="entry name" value="RHO/RAC/CDC GTPASE-ACTIVATING PROTEIN"/>
    <property type="match status" value="1"/>
</dbReference>
<evidence type="ECO:0000256" key="2">
    <source>
        <dbReference type="ARBA" id="ARBA00022771"/>
    </source>
</evidence>
<evidence type="ECO:0000256" key="1">
    <source>
        <dbReference type="ARBA" id="ARBA00022468"/>
    </source>
</evidence>
<feature type="coiled-coil region" evidence="5">
    <location>
        <begin position="169"/>
        <end position="203"/>
    </location>
</feature>
<feature type="region of interest" description="Disordered" evidence="6">
    <location>
        <begin position="1"/>
        <end position="45"/>
    </location>
</feature>
<dbReference type="GO" id="GO:0005938">
    <property type="term" value="C:cell cortex"/>
    <property type="evidence" value="ECO:0007669"/>
    <property type="project" value="UniProtKB-ARBA"/>
</dbReference>
<evidence type="ECO:0000313" key="10">
    <source>
        <dbReference type="Proteomes" id="UP000242525"/>
    </source>
</evidence>
<evidence type="ECO:0000313" key="9">
    <source>
        <dbReference type="EMBL" id="CDO54155.1"/>
    </source>
</evidence>
<dbReference type="Gene3D" id="1.20.1270.60">
    <property type="entry name" value="Arfaptin homology (AH) domain/BAR domain"/>
    <property type="match status" value="1"/>
</dbReference>
<keyword evidence="2" id="KW-0863">Zinc-finger</keyword>
<dbReference type="Pfam" id="PF00620">
    <property type="entry name" value="RhoGAP"/>
    <property type="match status" value="1"/>
</dbReference>
<dbReference type="InterPro" id="IPR000198">
    <property type="entry name" value="RhoGAP_dom"/>
</dbReference>